<dbReference type="EMBL" id="CH991561">
    <property type="protein sequence ID" value="EDQ87101.1"/>
    <property type="molecule type" value="Genomic_DNA"/>
</dbReference>
<reference evidence="3 4" key="1">
    <citation type="journal article" date="2008" name="Nature">
        <title>The genome of the choanoflagellate Monosiga brevicollis and the origin of metazoans.</title>
        <authorList>
            <consortium name="JGI Sequencing"/>
            <person name="King N."/>
            <person name="Westbrook M.J."/>
            <person name="Young S.L."/>
            <person name="Kuo A."/>
            <person name="Abedin M."/>
            <person name="Chapman J."/>
            <person name="Fairclough S."/>
            <person name="Hellsten U."/>
            <person name="Isogai Y."/>
            <person name="Letunic I."/>
            <person name="Marr M."/>
            <person name="Pincus D."/>
            <person name="Putnam N."/>
            <person name="Rokas A."/>
            <person name="Wright K.J."/>
            <person name="Zuzow R."/>
            <person name="Dirks W."/>
            <person name="Good M."/>
            <person name="Goodstein D."/>
            <person name="Lemons D."/>
            <person name="Li W."/>
            <person name="Lyons J.B."/>
            <person name="Morris A."/>
            <person name="Nichols S."/>
            <person name="Richter D.J."/>
            <person name="Salamov A."/>
            <person name="Bork P."/>
            <person name="Lim W.A."/>
            <person name="Manning G."/>
            <person name="Miller W.T."/>
            <person name="McGinnis W."/>
            <person name="Shapiro H."/>
            <person name="Tjian R."/>
            <person name="Grigoriev I.V."/>
            <person name="Rokhsar D."/>
        </authorList>
    </citation>
    <scope>NUCLEOTIDE SEQUENCE [LARGE SCALE GENOMIC DNA]</scope>
    <source>
        <strain evidence="4">MX1 / ATCC 50154</strain>
    </source>
</reference>
<keyword evidence="4" id="KW-1185">Reference proteome</keyword>
<dbReference type="STRING" id="81824.A9V5T8"/>
<protein>
    <recommendedName>
        <fullName evidence="2">J domain-containing protein</fullName>
    </recommendedName>
</protein>
<evidence type="ECO:0000256" key="1">
    <source>
        <dbReference type="SAM" id="MobiDB-lite"/>
    </source>
</evidence>
<dbReference type="PANTHER" id="PTHR44873:SF1">
    <property type="entry name" value="DNAJ HOMOLOG SUBFAMILY C MEMBER 30, MITOCHONDRIAL"/>
    <property type="match status" value="1"/>
</dbReference>
<dbReference type="InterPro" id="IPR053025">
    <property type="entry name" value="Mito_ATP_Synthase-Asso"/>
</dbReference>
<sequence>MAMLASGRPWLKTGPVVVVASRRWLHASRNGLALVNYYTILGIRPEASQREIKAAYYKQSKMHHPDVAGESPETAGRFALISEAYSVLSHPVSRRAYDRTGRAPLAAHDSPGASGTGGHMRNERQRGPLDYQTQYNFQEFYRHHYGEAIRRRRVQQQRRREYSELLKEDQTSATTTAVILTLAFGAFLMSRGL</sequence>
<dbReference type="PRINTS" id="PR00625">
    <property type="entry name" value="JDOMAIN"/>
</dbReference>
<dbReference type="RefSeq" id="XP_001748044.1">
    <property type="nucleotide sequence ID" value="XM_001747992.1"/>
</dbReference>
<dbReference type="InterPro" id="IPR036869">
    <property type="entry name" value="J_dom_sf"/>
</dbReference>
<gene>
    <name evidence="3" type="ORF">MONBRDRAFT_27619</name>
</gene>
<evidence type="ECO:0000313" key="4">
    <source>
        <dbReference type="Proteomes" id="UP000001357"/>
    </source>
</evidence>
<dbReference type="InterPro" id="IPR001623">
    <property type="entry name" value="DnaJ_domain"/>
</dbReference>
<evidence type="ECO:0000313" key="3">
    <source>
        <dbReference type="EMBL" id="EDQ87101.1"/>
    </source>
</evidence>
<dbReference type="FunCoup" id="A9V5T8">
    <property type="interactions" value="199"/>
</dbReference>
<feature type="domain" description="J" evidence="2">
    <location>
        <begin position="36"/>
        <end position="101"/>
    </location>
</feature>
<dbReference type="InParanoid" id="A9V5T8"/>
<proteinExistence type="predicted"/>
<dbReference type="eggNOG" id="KOG0715">
    <property type="taxonomic scope" value="Eukaryota"/>
</dbReference>
<evidence type="ECO:0000259" key="2">
    <source>
        <dbReference type="PROSITE" id="PS50076"/>
    </source>
</evidence>
<dbReference type="PANTHER" id="PTHR44873">
    <property type="entry name" value="DNAJ HOMOLOG SUBFAMILY C MEMBER 30, MITOCHONDRIAL"/>
    <property type="match status" value="1"/>
</dbReference>
<accession>A9V5T8</accession>
<dbReference type="KEGG" id="mbr:MONBRDRAFT_27619"/>
<dbReference type="SUPFAM" id="SSF46565">
    <property type="entry name" value="Chaperone J-domain"/>
    <property type="match status" value="1"/>
</dbReference>
<dbReference type="GeneID" id="5893307"/>
<feature type="region of interest" description="Disordered" evidence="1">
    <location>
        <begin position="101"/>
        <end position="124"/>
    </location>
</feature>
<dbReference type="AlphaFoldDB" id="A9V5T8"/>
<name>A9V5T8_MONBE</name>
<dbReference type="Pfam" id="PF00226">
    <property type="entry name" value="DnaJ"/>
    <property type="match status" value="1"/>
</dbReference>
<dbReference type="SMART" id="SM00271">
    <property type="entry name" value="DnaJ"/>
    <property type="match status" value="1"/>
</dbReference>
<dbReference type="PROSITE" id="PS50076">
    <property type="entry name" value="DNAJ_2"/>
    <property type="match status" value="1"/>
</dbReference>
<dbReference type="Proteomes" id="UP000001357">
    <property type="component" value="Unassembled WGS sequence"/>
</dbReference>
<organism evidence="3 4">
    <name type="scientific">Monosiga brevicollis</name>
    <name type="common">Choanoflagellate</name>
    <dbReference type="NCBI Taxonomy" id="81824"/>
    <lineage>
        <taxon>Eukaryota</taxon>
        <taxon>Choanoflagellata</taxon>
        <taxon>Craspedida</taxon>
        <taxon>Salpingoecidae</taxon>
        <taxon>Monosiga</taxon>
    </lineage>
</organism>
<dbReference type="CDD" id="cd06257">
    <property type="entry name" value="DnaJ"/>
    <property type="match status" value="1"/>
</dbReference>
<dbReference type="Gene3D" id="1.10.287.110">
    <property type="entry name" value="DnaJ domain"/>
    <property type="match status" value="1"/>
</dbReference>